<name>A0A133VS71_9EURY</name>
<keyword evidence="2" id="KW-0472">Membrane</keyword>
<evidence type="ECO:0000259" key="3">
    <source>
        <dbReference type="Pfam" id="PF07498"/>
    </source>
</evidence>
<evidence type="ECO:0000256" key="1">
    <source>
        <dbReference type="SAM" id="MobiDB-lite"/>
    </source>
</evidence>
<feature type="transmembrane region" description="Helical" evidence="2">
    <location>
        <begin position="111"/>
        <end position="131"/>
    </location>
</feature>
<reference evidence="4 5" key="1">
    <citation type="journal article" date="2016" name="Sci. Rep.">
        <title>Metabolic traits of an uncultured archaeal lineage -MSBL1- from brine pools of the Red Sea.</title>
        <authorList>
            <person name="Mwirichia R."/>
            <person name="Alam I."/>
            <person name="Rashid M."/>
            <person name="Vinu M."/>
            <person name="Ba-Alawi W."/>
            <person name="Anthony Kamau A."/>
            <person name="Kamanda Ngugi D."/>
            <person name="Goker M."/>
            <person name="Klenk H.P."/>
            <person name="Bajic V."/>
            <person name="Stingl U."/>
        </authorList>
    </citation>
    <scope>NUCLEOTIDE SEQUENCE [LARGE SCALE GENOMIC DNA]</scope>
    <source>
        <strain evidence="4">SCGC-AAA833F18</strain>
    </source>
</reference>
<evidence type="ECO:0000313" key="5">
    <source>
        <dbReference type="Proteomes" id="UP000070399"/>
    </source>
</evidence>
<feature type="region of interest" description="Disordered" evidence="1">
    <location>
        <begin position="54"/>
        <end position="77"/>
    </location>
</feature>
<dbReference type="Proteomes" id="UP000070399">
    <property type="component" value="Unassembled WGS sequence"/>
</dbReference>
<dbReference type="InterPro" id="IPR011112">
    <property type="entry name" value="Rho-like_N"/>
</dbReference>
<evidence type="ECO:0000313" key="4">
    <source>
        <dbReference type="EMBL" id="KXB09268.1"/>
    </source>
</evidence>
<accession>A0A133VS71</accession>
<dbReference type="Gene3D" id="1.10.720.10">
    <property type="match status" value="1"/>
</dbReference>
<evidence type="ECO:0000256" key="2">
    <source>
        <dbReference type="SAM" id="Phobius"/>
    </source>
</evidence>
<dbReference type="AlphaFoldDB" id="A0A133VS71"/>
<keyword evidence="2" id="KW-1133">Transmembrane helix</keyword>
<keyword evidence="2" id="KW-0812">Transmembrane</keyword>
<keyword evidence="5" id="KW-1185">Reference proteome</keyword>
<dbReference type="GO" id="GO:0006353">
    <property type="term" value="P:DNA-templated transcription termination"/>
    <property type="evidence" value="ECO:0007669"/>
    <property type="project" value="InterPro"/>
</dbReference>
<proteinExistence type="predicted"/>
<feature type="compositionally biased region" description="Acidic residues" evidence="1">
    <location>
        <begin position="63"/>
        <end position="75"/>
    </location>
</feature>
<organism evidence="4 5">
    <name type="scientific">candidate division MSBL1 archaeon SCGC-AAA833F18</name>
    <dbReference type="NCBI Taxonomy" id="1698257"/>
    <lineage>
        <taxon>Archaea</taxon>
        <taxon>Methanobacteriati</taxon>
        <taxon>Methanobacteriota</taxon>
        <taxon>candidate division MSBL1</taxon>
    </lineage>
</organism>
<dbReference type="EMBL" id="LHYO01000009">
    <property type="protein sequence ID" value="KXB09268.1"/>
    <property type="molecule type" value="Genomic_DNA"/>
</dbReference>
<sequence length="132" mass="14631">MPTKRELLEEKTVKELKQMARDKDLSGYSGMRKAGLADLISAEYTKAEIESWPEVEEAKPAPEEEIEEEEAGEVVEEAKPVEVTRIEEEFGEAIEPAPEEELEEEKLPMGIIVGVGIVIIIIVIVVAALTLL</sequence>
<dbReference type="Pfam" id="PF07498">
    <property type="entry name" value="Rho_N"/>
    <property type="match status" value="1"/>
</dbReference>
<comment type="caution">
    <text evidence="4">The sequence shown here is derived from an EMBL/GenBank/DDBJ whole genome shotgun (WGS) entry which is preliminary data.</text>
</comment>
<protein>
    <recommendedName>
        <fullName evidence="3">Rho termination factor-like N-terminal domain-containing protein</fullName>
    </recommendedName>
</protein>
<feature type="domain" description="Rho termination factor-like N-terminal" evidence="3">
    <location>
        <begin position="8"/>
        <end position="36"/>
    </location>
</feature>
<gene>
    <name evidence="4" type="ORF">AKJ35_01075</name>
</gene>